<keyword evidence="2" id="KW-1185">Reference proteome</keyword>
<dbReference type="Proteomes" id="UP000735302">
    <property type="component" value="Unassembled WGS sequence"/>
</dbReference>
<proteinExistence type="predicted"/>
<reference evidence="1 2" key="1">
    <citation type="journal article" date="2021" name="Elife">
        <title>Chloroplast acquisition without the gene transfer in kleptoplastic sea slugs, Plakobranchus ocellatus.</title>
        <authorList>
            <person name="Maeda T."/>
            <person name="Takahashi S."/>
            <person name="Yoshida T."/>
            <person name="Shimamura S."/>
            <person name="Takaki Y."/>
            <person name="Nagai Y."/>
            <person name="Toyoda A."/>
            <person name="Suzuki Y."/>
            <person name="Arimoto A."/>
            <person name="Ishii H."/>
            <person name="Satoh N."/>
            <person name="Nishiyama T."/>
            <person name="Hasebe M."/>
            <person name="Maruyama T."/>
            <person name="Minagawa J."/>
            <person name="Obokata J."/>
            <person name="Shigenobu S."/>
        </authorList>
    </citation>
    <scope>NUCLEOTIDE SEQUENCE [LARGE SCALE GENOMIC DNA]</scope>
</reference>
<organism evidence="1 2">
    <name type="scientific">Plakobranchus ocellatus</name>
    <dbReference type="NCBI Taxonomy" id="259542"/>
    <lineage>
        <taxon>Eukaryota</taxon>
        <taxon>Metazoa</taxon>
        <taxon>Spiralia</taxon>
        <taxon>Lophotrochozoa</taxon>
        <taxon>Mollusca</taxon>
        <taxon>Gastropoda</taxon>
        <taxon>Heterobranchia</taxon>
        <taxon>Euthyneura</taxon>
        <taxon>Panpulmonata</taxon>
        <taxon>Sacoglossa</taxon>
        <taxon>Placobranchoidea</taxon>
        <taxon>Plakobranchidae</taxon>
        <taxon>Plakobranchus</taxon>
    </lineage>
</organism>
<name>A0AAV4C244_9GAST</name>
<accession>A0AAV4C244</accession>
<gene>
    <name evidence="1" type="ORF">PoB_005125400</name>
</gene>
<comment type="caution">
    <text evidence="1">The sequence shown here is derived from an EMBL/GenBank/DDBJ whole genome shotgun (WGS) entry which is preliminary data.</text>
</comment>
<sequence>MQRQQHNCEVKDSNPAHVHFANRATSFIGLFGEECWKQTMNISSISGLPGEDVDLAAHKSRGRFRAANPVNPRLFVYVTVGCKSRAGAPVNLDVFWLQRWRRLFSVT</sequence>
<dbReference type="EMBL" id="BLXT01005619">
    <property type="protein sequence ID" value="GFO24749.1"/>
    <property type="molecule type" value="Genomic_DNA"/>
</dbReference>
<dbReference type="AlphaFoldDB" id="A0AAV4C244"/>
<protein>
    <submittedName>
        <fullName evidence="1">Uncharacterized protein</fullName>
    </submittedName>
</protein>
<evidence type="ECO:0000313" key="1">
    <source>
        <dbReference type="EMBL" id="GFO24749.1"/>
    </source>
</evidence>
<evidence type="ECO:0000313" key="2">
    <source>
        <dbReference type="Proteomes" id="UP000735302"/>
    </source>
</evidence>